<proteinExistence type="predicted"/>
<dbReference type="InterPro" id="IPR029058">
    <property type="entry name" value="AB_hydrolase_fold"/>
</dbReference>
<comment type="caution">
    <text evidence="2">The sequence shown here is derived from an EMBL/GenBank/DDBJ whole genome shotgun (WGS) entry which is preliminary data.</text>
</comment>
<dbReference type="AlphaFoldDB" id="A0A9W4J1B0"/>
<dbReference type="GO" id="GO:0072330">
    <property type="term" value="P:monocarboxylic acid biosynthetic process"/>
    <property type="evidence" value="ECO:0007669"/>
    <property type="project" value="UniProtKB-ARBA"/>
</dbReference>
<evidence type="ECO:0000313" key="2">
    <source>
        <dbReference type="EMBL" id="CAG8365056.1"/>
    </source>
</evidence>
<accession>A0A9W4J1B0</accession>
<dbReference type="Pfam" id="PF01738">
    <property type="entry name" value="DLH"/>
    <property type="match status" value="1"/>
</dbReference>
<dbReference type="GO" id="GO:0017000">
    <property type="term" value="P:antibiotic biosynthetic process"/>
    <property type="evidence" value="ECO:0007669"/>
    <property type="project" value="UniProtKB-ARBA"/>
</dbReference>
<sequence>MGKTPLQISYSRTVGTIHEGQPEGNISKIGNIPTYFAHPKSKLTDNAILLLTDVMGHQFMNAQLLADRFAARGYFVVMPDLFNGDVVPINRPEGFNIMDWVQNHMPPQIEPIIDAVLKKMRESLYCERIGGVGYCFGGKYVCRYLKAGKLDVGFIAHPTMLEAEDLRGIEGPLSIAAAGVST</sequence>
<evidence type="ECO:0000259" key="1">
    <source>
        <dbReference type="Pfam" id="PF01738"/>
    </source>
</evidence>
<dbReference type="Gene3D" id="3.40.50.1820">
    <property type="entry name" value="alpha/beta hydrolase"/>
    <property type="match status" value="1"/>
</dbReference>
<dbReference type="PANTHER" id="PTHR17630">
    <property type="entry name" value="DIENELACTONE HYDROLASE"/>
    <property type="match status" value="1"/>
</dbReference>
<gene>
    <name evidence="2" type="ORF">PSALAMII_LOCUS4033</name>
</gene>
<organism evidence="2 3">
    <name type="scientific">Penicillium salamii</name>
    <dbReference type="NCBI Taxonomy" id="1612424"/>
    <lineage>
        <taxon>Eukaryota</taxon>
        <taxon>Fungi</taxon>
        <taxon>Dikarya</taxon>
        <taxon>Ascomycota</taxon>
        <taxon>Pezizomycotina</taxon>
        <taxon>Eurotiomycetes</taxon>
        <taxon>Eurotiomycetidae</taxon>
        <taxon>Eurotiales</taxon>
        <taxon>Aspergillaceae</taxon>
        <taxon>Penicillium</taxon>
    </lineage>
</organism>
<dbReference type="SUPFAM" id="SSF53474">
    <property type="entry name" value="alpha/beta-Hydrolases"/>
    <property type="match status" value="1"/>
</dbReference>
<name>A0A9W4J1B0_9EURO</name>
<dbReference type="InterPro" id="IPR002925">
    <property type="entry name" value="Dienelactn_hydro"/>
</dbReference>
<protein>
    <recommendedName>
        <fullName evidence="1">Dienelactone hydrolase domain-containing protein</fullName>
    </recommendedName>
</protein>
<dbReference type="GO" id="GO:0016787">
    <property type="term" value="F:hydrolase activity"/>
    <property type="evidence" value="ECO:0007669"/>
    <property type="project" value="InterPro"/>
</dbReference>
<dbReference type="Proteomes" id="UP001152592">
    <property type="component" value="Unassembled WGS sequence"/>
</dbReference>
<reference evidence="2" key="1">
    <citation type="submission" date="2021-07" db="EMBL/GenBank/DDBJ databases">
        <authorList>
            <person name="Branca A.L. A."/>
        </authorList>
    </citation>
    <scope>NUCLEOTIDE SEQUENCE</scope>
</reference>
<evidence type="ECO:0000313" key="3">
    <source>
        <dbReference type="Proteomes" id="UP001152592"/>
    </source>
</evidence>
<feature type="domain" description="Dienelactone hydrolase" evidence="1">
    <location>
        <begin position="32"/>
        <end position="165"/>
    </location>
</feature>
<dbReference type="EMBL" id="CAJVPD010000199">
    <property type="protein sequence ID" value="CAG8365056.1"/>
    <property type="molecule type" value="Genomic_DNA"/>
</dbReference>
<dbReference type="OrthoDB" id="371463at2759"/>
<dbReference type="PANTHER" id="PTHR17630:SF44">
    <property type="entry name" value="PROTEIN AIM2"/>
    <property type="match status" value="1"/>
</dbReference>